<keyword evidence="7 8" id="KW-0472">Membrane</keyword>
<keyword evidence="6 8" id="KW-1133">Transmembrane helix</keyword>
<dbReference type="GO" id="GO:0006508">
    <property type="term" value="P:proteolysis"/>
    <property type="evidence" value="ECO:0007669"/>
    <property type="project" value="UniProtKB-KW"/>
</dbReference>
<evidence type="ECO:0000256" key="3">
    <source>
        <dbReference type="ARBA" id="ARBA00022670"/>
    </source>
</evidence>
<evidence type="ECO:0000256" key="8">
    <source>
        <dbReference type="SAM" id="Phobius"/>
    </source>
</evidence>
<accession>A0A501Q2G3</accession>
<evidence type="ECO:0000256" key="1">
    <source>
        <dbReference type="ARBA" id="ARBA00004651"/>
    </source>
</evidence>
<dbReference type="NCBIfam" id="TIGR04128">
    <property type="entry name" value="exoso_Fjoh_1448"/>
    <property type="match status" value="1"/>
</dbReference>
<evidence type="ECO:0000256" key="5">
    <source>
        <dbReference type="ARBA" id="ARBA00022801"/>
    </source>
</evidence>
<keyword evidence="4 8" id="KW-0812">Transmembrane</keyword>
<dbReference type="InterPro" id="IPR026392">
    <property type="entry name" value="Exo/Archaeosortase_dom"/>
</dbReference>
<feature type="transmembrane region" description="Helical" evidence="8">
    <location>
        <begin position="35"/>
        <end position="56"/>
    </location>
</feature>
<dbReference type="EMBL" id="VFJE01000056">
    <property type="protein sequence ID" value="TPD66121.1"/>
    <property type="molecule type" value="Genomic_DNA"/>
</dbReference>
<proteinExistence type="predicted"/>
<dbReference type="InterPro" id="IPR019127">
    <property type="entry name" value="Exosortase"/>
</dbReference>
<dbReference type="Proteomes" id="UP000319175">
    <property type="component" value="Unassembled WGS sequence"/>
</dbReference>
<dbReference type="OrthoDB" id="678161at2"/>
<evidence type="ECO:0000313" key="9">
    <source>
        <dbReference type="EMBL" id="TPD66121.1"/>
    </source>
</evidence>
<dbReference type="Pfam" id="PF09721">
    <property type="entry name" value="Exosortase_EpsH"/>
    <property type="match status" value="1"/>
</dbReference>
<dbReference type="NCBIfam" id="TIGR04178">
    <property type="entry name" value="exo_archaeo"/>
    <property type="match status" value="1"/>
</dbReference>
<dbReference type="GO" id="GO:0008233">
    <property type="term" value="F:peptidase activity"/>
    <property type="evidence" value="ECO:0007669"/>
    <property type="project" value="UniProtKB-KW"/>
</dbReference>
<dbReference type="AlphaFoldDB" id="A0A501Q2G3"/>
<reference evidence="9 10" key="1">
    <citation type="submission" date="2019-06" db="EMBL/GenBank/DDBJ databases">
        <title>Flavobacterium sp. MaA-Y11 from geoumgang.</title>
        <authorList>
            <person name="Jeong S."/>
        </authorList>
    </citation>
    <scope>NUCLEOTIDE SEQUENCE [LARGE SCALE GENOMIC DNA]</scope>
    <source>
        <strain evidence="9 10">MaA-Y11</strain>
    </source>
</reference>
<name>A0A501Q2G3_9FLAO</name>
<organism evidence="9 10">
    <name type="scientific">Flavobacterium microcysteis</name>
    <dbReference type="NCBI Taxonomy" id="2596891"/>
    <lineage>
        <taxon>Bacteria</taxon>
        <taxon>Pseudomonadati</taxon>
        <taxon>Bacteroidota</taxon>
        <taxon>Flavobacteriia</taxon>
        <taxon>Flavobacteriales</taxon>
        <taxon>Flavobacteriaceae</taxon>
        <taxon>Flavobacterium</taxon>
    </lineage>
</organism>
<feature type="transmembrane region" description="Helical" evidence="8">
    <location>
        <begin position="139"/>
        <end position="168"/>
    </location>
</feature>
<feature type="transmembrane region" description="Helical" evidence="8">
    <location>
        <begin position="108"/>
        <end position="132"/>
    </location>
</feature>
<evidence type="ECO:0000256" key="6">
    <source>
        <dbReference type="ARBA" id="ARBA00022989"/>
    </source>
</evidence>
<feature type="transmembrane region" description="Helical" evidence="8">
    <location>
        <begin position="174"/>
        <end position="196"/>
    </location>
</feature>
<evidence type="ECO:0000256" key="4">
    <source>
        <dbReference type="ARBA" id="ARBA00022692"/>
    </source>
</evidence>
<dbReference type="InterPro" id="IPR026323">
    <property type="entry name" value="Exosortase-related_prot_XrtF"/>
</dbReference>
<evidence type="ECO:0000256" key="7">
    <source>
        <dbReference type="ARBA" id="ARBA00023136"/>
    </source>
</evidence>
<keyword evidence="3" id="KW-0645">Protease</keyword>
<keyword evidence="5" id="KW-0378">Hydrolase</keyword>
<comment type="subcellular location">
    <subcellularLocation>
        <location evidence="1">Cell membrane</location>
        <topology evidence="1">Multi-pass membrane protein</topology>
    </subcellularLocation>
</comment>
<keyword evidence="10" id="KW-1185">Reference proteome</keyword>
<evidence type="ECO:0000256" key="2">
    <source>
        <dbReference type="ARBA" id="ARBA00022475"/>
    </source>
</evidence>
<evidence type="ECO:0000313" key="10">
    <source>
        <dbReference type="Proteomes" id="UP000319175"/>
    </source>
</evidence>
<gene>
    <name evidence="9" type="primary">xrtF</name>
    <name evidence="9" type="ORF">FJA49_15835</name>
</gene>
<sequence length="206" mass="23807">MVFYYTKVFNYGKLKLYSFVKNIFLKSYFVQYRPFFIFLLKFFLTYGVLMFVYQLYLNSFDAEKFEADSFTELVATQTNGVLHLFGQDTSIAPHESQPSVKLFLNGKFIARVVEGCNAMSVMILFVAFVVAFKGKTKQTIVFVLAGILIIHILNILRIALLAIALYHYPEYEHILHGVVFPLFIYGVVFGLWVLWVQKFSLHAKAS</sequence>
<protein>
    <submittedName>
        <fullName evidence="9">Exosortase family protein XrtF</fullName>
    </submittedName>
</protein>
<dbReference type="GO" id="GO:0005886">
    <property type="term" value="C:plasma membrane"/>
    <property type="evidence" value="ECO:0007669"/>
    <property type="project" value="UniProtKB-SubCell"/>
</dbReference>
<comment type="caution">
    <text evidence="9">The sequence shown here is derived from an EMBL/GenBank/DDBJ whole genome shotgun (WGS) entry which is preliminary data.</text>
</comment>
<keyword evidence="2" id="KW-1003">Cell membrane</keyword>